<accession>A0A318UAF6</accession>
<feature type="transmembrane region" description="Helical" evidence="2">
    <location>
        <begin position="33"/>
        <end position="53"/>
    </location>
</feature>
<reference evidence="4 5" key="1">
    <citation type="submission" date="2018-06" db="EMBL/GenBank/DDBJ databases">
        <title>Genomic Encyclopedia of Archaeal and Bacterial Type Strains, Phase II (KMG-II): from individual species to whole genera.</title>
        <authorList>
            <person name="Goeker M."/>
        </authorList>
    </citation>
    <scope>NUCLEOTIDE SEQUENCE [LARGE SCALE GENOMIC DNA]</scope>
    <source>
        <strain evidence="4 5">DSM 27372</strain>
    </source>
</reference>
<gene>
    <name evidence="4" type="ORF">B0O44_11221</name>
</gene>
<sequence>MKQQEEELFDHEEDYFDDDQDQIKGEKKRNFKLLLPLILLMGVLLLFGGYYYYLKLSGSLVTNTPVATIPEPTDSTIVGADNLDQVALADAQLVKQEKDATMPKSEPKAEEVTRVDFSVKSKKQEPAVKNEPILETPKRPILNQPSDKGIVSPKLNTTHQKRSKTKKTDFVVTTKSNPNSLNEDPFNIVVGQKKAGQNSSKNENTKTTSGNNYNEYLRQYSSSAQDEEPVPGTINGKQKIVPGQTIGIRTQKDFIIKGQTIKAGSVIYGLPIIDNGRVAIKINNIKNGNSLVRTNIQVLGEDMNEGVQYILKGTTDYSGTKGQVIDAATSQMGVIGSLIGSVGRTTNKAREPEYWLPDGKKVYLSIN</sequence>
<evidence type="ECO:0000313" key="5">
    <source>
        <dbReference type="Proteomes" id="UP000248198"/>
    </source>
</evidence>
<dbReference type="AlphaFoldDB" id="A0A318UAF6"/>
<dbReference type="InterPro" id="IPR055407">
    <property type="entry name" value="TraM_C"/>
</dbReference>
<keyword evidence="2" id="KW-1133">Transmembrane helix</keyword>
<dbReference type="OrthoDB" id="1453786at2"/>
<keyword evidence="5" id="KW-1185">Reference proteome</keyword>
<dbReference type="RefSeq" id="WP_110834695.1">
    <property type="nucleotide sequence ID" value="NZ_QKLU01000012.1"/>
</dbReference>
<keyword evidence="2" id="KW-0472">Membrane</keyword>
<name>A0A318UAF6_9SPHI</name>
<feature type="compositionally biased region" description="Basic and acidic residues" evidence="1">
    <location>
        <begin position="97"/>
        <end position="128"/>
    </location>
</feature>
<dbReference type="EMBL" id="QKLU01000012">
    <property type="protein sequence ID" value="PYF68437.1"/>
    <property type="molecule type" value="Genomic_DNA"/>
</dbReference>
<organism evidence="4 5">
    <name type="scientific">Pedobacter nutrimenti</name>
    <dbReference type="NCBI Taxonomy" id="1241337"/>
    <lineage>
        <taxon>Bacteria</taxon>
        <taxon>Pseudomonadati</taxon>
        <taxon>Bacteroidota</taxon>
        <taxon>Sphingobacteriia</taxon>
        <taxon>Sphingobacteriales</taxon>
        <taxon>Sphingobacteriaceae</taxon>
        <taxon>Pedobacter</taxon>
    </lineage>
</organism>
<feature type="region of interest" description="Disordered" evidence="1">
    <location>
        <begin position="97"/>
        <end position="169"/>
    </location>
</feature>
<feature type="compositionally biased region" description="Polar residues" evidence="1">
    <location>
        <begin position="195"/>
        <end position="213"/>
    </location>
</feature>
<evidence type="ECO:0000256" key="2">
    <source>
        <dbReference type="SAM" id="Phobius"/>
    </source>
</evidence>
<dbReference type="Proteomes" id="UP000248198">
    <property type="component" value="Unassembled WGS sequence"/>
</dbReference>
<dbReference type="Pfam" id="PF12508">
    <property type="entry name" value="Transposon_TraM"/>
    <property type="match status" value="1"/>
</dbReference>
<keyword evidence="2" id="KW-0812">Transmembrane</keyword>
<proteinExistence type="predicted"/>
<comment type="caution">
    <text evidence="4">The sequence shown here is derived from an EMBL/GenBank/DDBJ whole genome shotgun (WGS) entry which is preliminary data.</text>
</comment>
<evidence type="ECO:0000313" key="4">
    <source>
        <dbReference type="EMBL" id="PYF68437.1"/>
    </source>
</evidence>
<evidence type="ECO:0000259" key="3">
    <source>
        <dbReference type="Pfam" id="PF12508"/>
    </source>
</evidence>
<evidence type="ECO:0000256" key="1">
    <source>
        <dbReference type="SAM" id="MobiDB-lite"/>
    </source>
</evidence>
<protein>
    <submittedName>
        <fullName evidence="4">Uncharacterized protein DUF3714</fullName>
    </submittedName>
</protein>
<feature type="domain" description="Conjugative transposon TraM C-terminal" evidence="3">
    <location>
        <begin position="231"/>
        <end position="364"/>
    </location>
</feature>
<feature type="region of interest" description="Disordered" evidence="1">
    <location>
        <begin position="193"/>
        <end position="213"/>
    </location>
</feature>